<dbReference type="CDD" id="cd01948">
    <property type="entry name" value="EAL"/>
    <property type="match status" value="1"/>
</dbReference>
<dbReference type="OrthoDB" id="9804951at2"/>
<dbReference type="SMART" id="SM00267">
    <property type="entry name" value="GGDEF"/>
    <property type="match status" value="1"/>
</dbReference>
<evidence type="ECO:0000259" key="6">
    <source>
        <dbReference type="PROSITE" id="PS50887"/>
    </source>
</evidence>
<feature type="domain" description="GGDEF" evidence="6">
    <location>
        <begin position="292"/>
        <end position="425"/>
    </location>
</feature>
<dbReference type="PANTHER" id="PTHR44757">
    <property type="entry name" value="DIGUANYLATE CYCLASE DGCP"/>
    <property type="match status" value="1"/>
</dbReference>
<gene>
    <name evidence="7" type="ORF">BXT89_07710</name>
</gene>
<keyword evidence="3" id="KW-0808">Transferase</keyword>
<dbReference type="SUPFAM" id="SSF55785">
    <property type="entry name" value="PYP-like sensor domain (PAS domain)"/>
    <property type="match status" value="2"/>
</dbReference>
<dbReference type="InterPro" id="IPR013656">
    <property type="entry name" value="PAS_4"/>
</dbReference>
<reference evidence="7 8" key="1">
    <citation type="submission" date="2017-01" db="EMBL/GenBank/DDBJ databases">
        <title>Draft genome sequence of Pseudomonas pachastrellae type strain CCUG 46540T from a deep sea.</title>
        <authorList>
            <person name="Gomila M."/>
            <person name="Mulet M."/>
            <person name="Lalucat J."/>
            <person name="Garcia-Valdes E."/>
        </authorList>
    </citation>
    <scope>NUCLEOTIDE SEQUENCE [LARGE SCALE GENOMIC DNA]</scope>
    <source>
        <strain evidence="7 8">CCUG 46540</strain>
    </source>
</reference>
<feature type="domain" description="PAS" evidence="4">
    <location>
        <begin position="138"/>
        <end position="208"/>
    </location>
</feature>
<dbReference type="SMART" id="SM00052">
    <property type="entry name" value="EAL"/>
    <property type="match status" value="1"/>
</dbReference>
<dbReference type="Gene3D" id="3.30.450.20">
    <property type="entry name" value="PAS domain"/>
    <property type="match status" value="2"/>
</dbReference>
<dbReference type="Gene3D" id="3.20.20.450">
    <property type="entry name" value="EAL domain"/>
    <property type="match status" value="1"/>
</dbReference>
<dbReference type="NCBIfam" id="TIGR00254">
    <property type="entry name" value="GGDEF"/>
    <property type="match status" value="1"/>
</dbReference>
<evidence type="ECO:0000259" key="4">
    <source>
        <dbReference type="PROSITE" id="PS50112"/>
    </source>
</evidence>
<keyword evidence="8" id="KW-1185">Reference proteome</keyword>
<dbReference type="Pfam" id="PF00990">
    <property type="entry name" value="GGDEF"/>
    <property type="match status" value="1"/>
</dbReference>
<dbReference type="SUPFAM" id="SSF55073">
    <property type="entry name" value="Nucleotide cyclase"/>
    <property type="match status" value="1"/>
</dbReference>
<dbReference type="SMART" id="SM00091">
    <property type="entry name" value="PAS"/>
    <property type="match status" value="2"/>
</dbReference>
<dbReference type="Pfam" id="PF08448">
    <property type="entry name" value="PAS_4"/>
    <property type="match status" value="2"/>
</dbReference>
<dbReference type="PROSITE" id="PS50883">
    <property type="entry name" value="EAL"/>
    <property type="match status" value="1"/>
</dbReference>
<accession>A0A1S8DGF9</accession>
<dbReference type="STRING" id="254161.SAMN05216256_12122"/>
<name>A0A1S8DGF9_9GAMM</name>
<dbReference type="InterPro" id="IPR029787">
    <property type="entry name" value="Nucleotide_cyclase"/>
</dbReference>
<dbReference type="Pfam" id="PF00563">
    <property type="entry name" value="EAL"/>
    <property type="match status" value="1"/>
</dbReference>
<evidence type="ECO:0000313" key="7">
    <source>
        <dbReference type="EMBL" id="ONM44463.1"/>
    </source>
</evidence>
<proteinExistence type="predicted"/>
<dbReference type="InterPro" id="IPR043128">
    <property type="entry name" value="Rev_trsase/Diguanyl_cyclase"/>
</dbReference>
<dbReference type="SUPFAM" id="SSF141868">
    <property type="entry name" value="EAL domain-like"/>
    <property type="match status" value="1"/>
</dbReference>
<dbReference type="RefSeq" id="WP_083726350.1">
    <property type="nucleotide sequence ID" value="NZ_FOUD01000021.1"/>
</dbReference>
<comment type="caution">
    <text evidence="7">The sequence shown here is derived from an EMBL/GenBank/DDBJ whole genome shotgun (WGS) entry which is preliminary data.</text>
</comment>
<dbReference type="CDD" id="cd00130">
    <property type="entry name" value="PAS"/>
    <property type="match status" value="1"/>
</dbReference>
<feature type="domain" description="EAL" evidence="5">
    <location>
        <begin position="434"/>
        <end position="687"/>
    </location>
</feature>
<evidence type="ECO:0000256" key="3">
    <source>
        <dbReference type="ARBA" id="ARBA00022777"/>
    </source>
</evidence>
<dbReference type="CDD" id="cd01949">
    <property type="entry name" value="GGDEF"/>
    <property type="match status" value="1"/>
</dbReference>
<dbReference type="Proteomes" id="UP000242847">
    <property type="component" value="Unassembled WGS sequence"/>
</dbReference>
<dbReference type="InterPro" id="IPR001633">
    <property type="entry name" value="EAL_dom"/>
</dbReference>
<dbReference type="InterPro" id="IPR052155">
    <property type="entry name" value="Biofilm_reg_signaling"/>
</dbReference>
<evidence type="ECO:0000313" key="8">
    <source>
        <dbReference type="Proteomes" id="UP000242847"/>
    </source>
</evidence>
<dbReference type="EC" id="3.1.4.52" evidence="1"/>
<keyword evidence="2" id="KW-0973">c-di-GMP</keyword>
<dbReference type="AlphaFoldDB" id="A0A1S8DGF9"/>
<dbReference type="PROSITE" id="PS50112">
    <property type="entry name" value="PAS"/>
    <property type="match status" value="2"/>
</dbReference>
<dbReference type="InterPro" id="IPR035965">
    <property type="entry name" value="PAS-like_dom_sf"/>
</dbReference>
<dbReference type="InterPro" id="IPR000014">
    <property type="entry name" value="PAS"/>
</dbReference>
<organism evidence="7 8">
    <name type="scientific">Halopseudomonas pachastrellae</name>
    <dbReference type="NCBI Taxonomy" id="254161"/>
    <lineage>
        <taxon>Bacteria</taxon>
        <taxon>Pseudomonadati</taxon>
        <taxon>Pseudomonadota</taxon>
        <taxon>Gammaproteobacteria</taxon>
        <taxon>Pseudomonadales</taxon>
        <taxon>Pseudomonadaceae</taxon>
        <taxon>Halopseudomonas</taxon>
    </lineage>
</organism>
<evidence type="ECO:0000256" key="1">
    <source>
        <dbReference type="ARBA" id="ARBA00012282"/>
    </source>
</evidence>
<evidence type="ECO:0000256" key="2">
    <source>
        <dbReference type="ARBA" id="ARBA00022636"/>
    </source>
</evidence>
<dbReference type="NCBIfam" id="TIGR00229">
    <property type="entry name" value="sensory_box"/>
    <property type="match status" value="1"/>
</dbReference>
<dbReference type="GO" id="GO:0016301">
    <property type="term" value="F:kinase activity"/>
    <property type="evidence" value="ECO:0007669"/>
    <property type="project" value="UniProtKB-KW"/>
</dbReference>
<dbReference type="GO" id="GO:0071111">
    <property type="term" value="F:cyclic-guanylate-specific phosphodiesterase activity"/>
    <property type="evidence" value="ECO:0007669"/>
    <property type="project" value="UniProtKB-EC"/>
</dbReference>
<dbReference type="EMBL" id="MUBC01000013">
    <property type="protein sequence ID" value="ONM44463.1"/>
    <property type="molecule type" value="Genomic_DNA"/>
</dbReference>
<evidence type="ECO:0000259" key="5">
    <source>
        <dbReference type="PROSITE" id="PS50883"/>
    </source>
</evidence>
<dbReference type="InterPro" id="IPR000160">
    <property type="entry name" value="GGDEF_dom"/>
</dbReference>
<dbReference type="InterPro" id="IPR035919">
    <property type="entry name" value="EAL_sf"/>
</dbReference>
<dbReference type="FunFam" id="3.20.20.450:FF:000001">
    <property type="entry name" value="Cyclic di-GMP phosphodiesterase yahA"/>
    <property type="match status" value="1"/>
</dbReference>
<dbReference type="PANTHER" id="PTHR44757:SF2">
    <property type="entry name" value="BIOFILM ARCHITECTURE MAINTENANCE PROTEIN MBAA"/>
    <property type="match status" value="1"/>
</dbReference>
<dbReference type="Gene3D" id="3.30.70.270">
    <property type="match status" value="1"/>
</dbReference>
<dbReference type="PROSITE" id="PS50887">
    <property type="entry name" value="GGDEF"/>
    <property type="match status" value="1"/>
</dbReference>
<keyword evidence="3" id="KW-0418">Kinase</keyword>
<feature type="domain" description="PAS" evidence="4">
    <location>
        <begin position="11"/>
        <end position="81"/>
    </location>
</feature>
<protein>
    <recommendedName>
        <fullName evidence="1">cyclic-guanylate-specific phosphodiesterase</fullName>
        <ecNumber evidence="1">3.1.4.52</ecNumber>
    </recommendedName>
</protein>
<sequence length="692" mass="77035">MAVDRSITESTSTTLRSLFDSVGAYVYAKDRNGAYLYANKAICELYSRPLDYILGKTDADFMDMAHSDSLIRNDREVLEHGAELHEEEQILLLHESEPRLFWTIKVPILGPHNEIIGLTGISSQLGDDFRHTSDAIRHNQLLNTILANVDAYIYVKDFDGTYLYANQQVISLFGRTQDDVVGLTDLDVHGPDVSRRIMTLDRDVLDSQQRRACEELLVDSSGAQRHFWSIKMPIRLPGHPRALIGFSSDITELLALRRDAEQARTVDVLTGLLNRTGLEEALSRYIATNTEHQAALVTINLDQFKYLNNSLGQSAGDDVLRQAAQRLETASWLQGQLARVGGNTFVVLLTQIKEPEEAAVFAERIRLLLNEPYRLNDQPFHLTASLGIGLYSDNGCTAQTLLANAESAMYHAKEQGRNRWSFYSHSLSKAATERLDLEHDLRAALTAQQFELYYQPKVAASDGRITGVEALIRWNRPDHGLIPPDRFIPLAEQLGLIVEMGDWVIEQACRQMAAWASEGMLVSIAVNLSPAQLSHPSLIDRVATLIKAYSIRPGMLHMEVTESMMLNDPEEAIKHLQALRDLGVTLSIDDFGTGYSSMAYLKRLPVNKIKLDRSFIQQIASDPREADLCAGIIALAHKLGLGVVAEGVETQEQQQILTGMECDVFQGYLFSKPMQVAAATEYLSAPRGAAIS</sequence>